<reference evidence="6" key="1">
    <citation type="journal article" date="2019" name="Int. J. Syst. Evol. Microbiol.">
        <title>The Global Catalogue of Microorganisms (GCM) 10K type strain sequencing project: providing services to taxonomists for standard genome sequencing and annotation.</title>
        <authorList>
            <consortium name="The Broad Institute Genomics Platform"/>
            <consortium name="The Broad Institute Genome Sequencing Center for Infectious Disease"/>
            <person name="Wu L."/>
            <person name="Ma J."/>
        </authorList>
    </citation>
    <scope>NUCLEOTIDE SEQUENCE [LARGE SCALE GENOMIC DNA]</scope>
    <source>
        <strain evidence="6">JCM 18123</strain>
    </source>
</reference>
<evidence type="ECO:0000256" key="3">
    <source>
        <dbReference type="SAM" id="MobiDB-lite"/>
    </source>
</evidence>
<evidence type="ECO:0000256" key="1">
    <source>
        <dbReference type="ARBA" id="ARBA00023118"/>
    </source>
</evidence>
<feature type="domain" description="CRISPR type III-associated protein" evidence="4">
    <location>
        <begin position="115"/>
        <end position="169"/>
    </location>
</feature>
<feature type="region of interest" description="Disordered" evidence="3">
    <location>
        <begin position="431"/>
        <end position="474"/>
    </location>
</feature>
<name>A0ABP9GSW9_9ACTN</name>
<dbReference type="Pfam" id="PF03787">
    <property type="entry name" value="RAMPs"/>
    <property type="match status" value="1"/>
</dbReference>
<feature type="region of interest" description="Disordered" evidence="3">
    <location>
        <begin position="314"/>
        <end position="358"/>
    </location>
</feature>
<dbReference type="InterPro" id="IPR023825">
    <property type="entry name" value="CRISPR-assoc_RAMP_BGP1436"/>
</dbReference>
<evidence type="ECO:0000259" key="4">
    <source>
        <dbReference type="Pfam" id="PF03787"/>
    </source>
</evidence>
<gene>
    <name evidence="5" type="ORF">GCM10023224_41260</name>
</gene>
<feature type="region of interest" description="Disordered" evidence="3">
    <location>
        <begin position="1"/>
        <end position="62"/>
    </location>
</feature>
<feature type="compositionally biased region" description="Low complexity" evidence="3">
    <location>
        <begin position="26"/>
        <end position="36"/>
    </location>
</feature>
<dbReference type="NCBIfam" id="TIGR03986">
    <property type="entry name" value="TIGR03986 family CRISPR-associated RAMP protein"/>
    <property type="match status" value="1"/>
</dbReference>
<dbReference type="Proteomes" id="UP001499993">
    <property type="component" value="Unassembled WGS sequence"/>
</dbReference>
<dbReference type="RefSeq" id="WP_345558246.1">
    <property type="nucleotide sequence ID" value="NZ_BAABIK010000027.1"/>
</dbReference>
<feature type="compositionally biased region" description="Basic and acidic residues" evidence="3">
    <location>
        <begin position="316"/>
        <end position="358"/>
    </location>
</feature>
<evidence type="ECO:0000313" key="5">
    <source>
        <dbReference type="EMBL" id="GAA4952275.1"/>
    </source>
</evidence>
<proteinExistence type="predicted"/>
<dbReference type="CDD" id="cd09726">
    <property type="entry name" value="RAMP_I_III"/>
    <property type="match status" value="1"/>
</dbReference>
<organism evidence="5 6">
    <name type="scientific">Streptomonospora halophila</name>
    <dbReference type="NCBI Taxonomy" id="427369"/>
    <lineage>
        <taxon>Bacteria</taxon>
        <taxon>Bacillati</taxon>
        <taxon>Actinomycetota</taxon>
        <taxon>Actinomycetes</taxon>
        <taxon>Streptosporangiales</taxon>
        <taxon>Nocardiopsidaceae</taxon>
        <taxon>Streptomonospora</taxon>
    </lineage>
</organism>
<protein>
    <recommendedName>
        <fullName evidence="4">CRISPR type III-associated protein domain-containing protein</fullName>
    </recommendedName>
</protein>
<dbReference type="InterPro" id="IPR005537">
    <property type="entry name" value="RAMP_III_fam"/>
</dbReference>
<sequence>MSDQPHSGFPRRPTPAAMPRRRASVAAERPAPLRPGGRARRRDERGGASRSAAPPDPLRDHQAVAPYGLVPLPERPMPAERLQEPVLREGTPQHRLLAAHDQRIPGTHTGWIDITVRTLTPAFVGATRDGAAERSLTIDGRPALPGASLRGLIRNTVRVLTGGETGPVNTPQLFFRAPAASHSDRRARHVMRRLHSQYRDRGGAPSNPPGTPVQAGFLRRDPAKGTWEIRPLPVERPLQVRLTDLREDLRRFAGLPEFELPPHESGDTRGGYVPAEFHGEFQYLPVVALCPQVNGRTVGESRFWATAVLPPGEEPGFGHREAARDRLRERWSRKRDGAEQSMRRASGERSRSAARGRRNDYDRALQRIDDVSFRAHECVLVLTGVAGERKNAYLFPTATDPRQRLPVPAHLVHLVESADQITRFQARNFPGGLPGAAPGSAHGSADGTRGSTGSGPDTAHRYRDGGLARSGGEPVWYQESEGRVVSFGRSGGYRVAVGEFDPVSRAVPDEVNTRSRVRSEGSGRTPDVPRALFGDVDLLPPGESAGPAARGRVSVGSASCDTGDDPWLEHPLRVELLSPQRSCFANYLLQPVSEATWGQSPDLVTWSHEGDVRLGGYKVYLHRHDPLPASAQRYAHLHPDRVAAGPTTRDVVPMRPGLAFHGRITFANLTDAEVGALLRALHLGNPAGGGDPGDPLYAHKIGLGKALGFGSVHIAPALYLVDPVERAASLDPGAGVACVGDEGMQKLLDAFGEALLTWEREQSMRAGEPVPDDWSDVGRVEALLLAAQWRHRLPESWTRVMDLDEFAVYPVLPDLQTRFAAHARTAESGAG</sequence>
<comment type="subunit">
    <text evidence="2">Part of the Csm effector complex that includes Cas10, Csm2, Csm3, Csm4 and Csm5.</text>
</comment>
<feature type="compositionally biased region" description="Low complexity" evidence="3">
    <location>
        <begin position="435"/>
        <end position="447"/>
    </location>
</feature>
<keyword evidence="6" id="KW-1185">Reference proteome</keyword>
<evidence type="ECO:0000256" key="2">
    <source>
        <dbReference type="ARBA" id="ARBA00093789"/>
    </source>
</evidence>
<accession>A0ABP9GSW9</accession>
<dbReference type="EMBL" id="BAABIK010000027">
    <property type="protein sequence ID" value="GAA4952275.1"/>
    <property type="molecule type" value="Genomic_DNA"/>
</dbReference>
<evidence type="ECO:0000313" key="6">
    <source>
        <dbReference type="Proteomes" id="UP001499993"/>
    </source>
</evidence>
<comment type="caution">
    <text evidence="5">The sequence shown here is derived from an EMBL/GenBank/DDBJ whole genome shotgun (WGS) entry which is preliminary data.</text>
</comment>
<keyword evidence="1" id="KW-0051">Antiviral defense</keyword>